<evidence type="ECO:0000256" key="1">
    <source>
        <dbReference type="SAM" id="Phobius"/>
    </source>
</evidence>
<dbReference type="Proteomes" id="UP000078541">
    <property type="component" value="Unassembled WGS sequence"/>
</dbReference>
<keyword evidence="3" id="KW-1185">Reference proteome</keyword>
<proteinExistence type="predicted"/>
<keyword evidence="1" id="KW-0812">Transmembrane</keyword>
<gene>
    <name evidence="2" type="ORF">ALC56_11812</name>
</gene>
<evidence type="ECO:0000313" key="2">
    <source>
        <dbReference type="EMBL" id="KYN33840.1"/>
    </source>
</evidence>
<dbReference type="EMBL" id="KQ981885">
    <property type="protein sequence ID" value="KYN33840.1"/>
    <property type="molecule type" value="Genomic_DNA"/>
</dbReference>
<feature type="transmembrane region" description="Helical" evidence="1">
    <location>
        <begin position="72"/>
        <end position="92"/>
    </location>
</feature>
<accession>A0A151JTG9</accession>
<reference evidence="2 3" key="1">
    <citation type="submission" date="2016-03" db="EMBL/GenBank/DDBJ databases">
        <title>Trachymyrmex septentrionalis WGS genome.</title>
        <authorList>
            <person name="Nygaard S."/>
            <person name="Hu H."/>
            <person name="Boomsma J."/>
            <person name="Zhang G."/>
        </authorList>
    </citation>
    <scope>NUCLEOTIDE SEQUENCE [LARGE SCALE GENOMIC DNA]</scope>
    <source>
        <strain evidence="2">Tsep2-gDNA-1</strain>
        <tissue evidence="2">Whole body</tissue>
    </source>
</reference>
<evidence type="ECO:0000313" key="3">
    <source>
        <dbReference type="Proteomes" id="UP000078541"/>
    </source>
</evidence>
<protein>
    <submittedName>
        <fullName evidence="2">Uncharacterized protein</fullName>
    </submittedName>
</protein>
<dbReference type="AlphaFoldDB" id="A0A151JTG9"/>
<name>A0A151JTG9_9HYME</name>
<organism evidence="2 3">
    <name type="scientific">Trachymyrmex septentrionalis</name>
    <dbReference type="NCBI Taxonomy" id="34720"/>
    <lineage>
        <taxon>Eukaryota</taxon>
        <taxon>Metazoa</taxon>
        <taxon>Ecdysozoa</taxon>
        <taxon>Arthropoda</taxon>
        <taxon>Hexapoda</taxon>
        <taxon>Insecta</taxon>
        <taxon>Pterygota</taxon>
        <taxon>Neoptera</taxon>
        <taxon>Endopterygota</taxon>
        <taxon>Hymenoptera</taxon>
        <taxon>Apocrita</taxon>
        <taxon>Aculeata</taxon>
        <taxon>Formicoidea</taxon>
        <taxon>Formicidae</taxon>
        <taxon>Myrmicinae</taxon>
        <taxon>Trachymyrmex</taxon>
    </lineage>
</organism>
<sequence length="159" mass="19105">MYVLRVDGKKDTKKRKSVKSNIVARSITFNDYTRCLNDTIKMTRRQSCIRSKLHEVRGLFKKYREFCVFSKIIYLFMNIYFVPFKVIPIRYYTLVPTFFPILEALQKIIFCDLVQLLLRCRLYLLNRSVASSFHGPLQFREQEKVTGGQIWGIRWLRHH</sequence>
<keyword evidence="1" id="KW-0472">Membrane</keyword>
<keyword evidence="1" id="KW-1133">Transmembrane helix</keyword>